<accession>A0A132MYJ9</accession>
<proteinExistence type="predicted"/>
<dbReference type="PATRIC" id="fig|1469144.10.peg.4234"/>
<dbReference type="Proteomes" id="UP000070188">
    <property type="component" value="Unassembled WGS sequence"/>
</dbReference>
<protein>
    <submittedName>
        <fullName evidence="1">Uncharacterized protein</fullName>
    </submittedName>
</protein>
<dbReference type="RefSeq" id="WP_141658799.1">
    <property type="nucleotide sequence ID" value="NZ_JYIJ01000019.1"/>
</dbReference>
<keyword evidence="2" id="KW-1185">Reference proteome</keyword>
<evidence type="ECO:0000313" key="2">
    <source>
        <dbReference type="Proteomes" id="UP000070188"/>
    </source>
</evidence>
<dbReference type="EMBL" id="LAXD01000001">
    <property type="protein sequence ID" value="KWX02904.1"/>
    <property type="molecule type" value="Genomic_DNA"/>
</dbReference>
<sequence length="77" mass="8484">MEARDLPEEIKKAVNAALDDLEDKIRQSTGDLLCELGADLERVTENFERAIDQIHRYRPSPKPAAVLAPVPVRGSGS</sequence>
<gene>
    <name evidence="1" type="ORF">LI90_3953</name>
</gene>
<reference evidence="2" key="1">
    <citation type="submission" date="2015-04" db="EMBL/GenBank/DDBJ databases">
        <title>Physiological reanalysis, assessment of diazotrophy, and genome sequences of multiple isolates of Streptomyces thermoautotrophicus.</title>
        <authorList>
            <person name="MacKellar D.C."/>
            <person name="Lieber L."/>
            <person name="Norman J."/>
            <person name="Bolger A."/>
            <person name="Tobin C."/>
            <person name="Murray J.W."/>
            <person name="Chang R."/>
            <person name="Ford T."/>
            <person name="Nguyen P.Q."/>
            <person name="Woodward J."/>
            <person name="Permingeat H."/>
            <person name="Joshi N.S."/>
            <person name="Silver P.A."/>
            <person name="Usadel B."/>
            <person name="Rutherford A.W."/>
            <person name="Friesen M."/>
            <person name="Prell J."/>
        </authorList>
    </citation>
    <scope>NUCLEOTIDE SEQUENCE [LARGE SCALE GENOMIC DNA]</scope>
    <source>
        <strain evidence="2">H1</strain>
    </source>
</reference>
<name>A0A132MYJ9_9ACTN</name>
<dbReference type="AlphaFoldDB" id="A0A132MYJ9"/>
<comment type="caution">
    <text evidence="1">The sequence shown here is derived from an EMBL/GenBank/DDBJ whole genome shotgun (WGS) entry which is preliminary data.</text>
</comment>
<organism evidence="1 2">
    <name type="scientific">Carbonactinospora thermoautotrophica</name>
    <dbReference type="NCBI Taxonomy" id="1469144"/>
    <lineage>
        <taxon>Bacteria</taxon>
        <taxon>Bacillati</taxon>
        <taxon>Actinomycetota</taxon>
        <taxon>Actinomycetes</taxon>
        <taxon>Kitasatosporales</taxon>
        <taxon>Carbonactinosporaceae</taxon>
        <taxon>Carbonactinospora</taxon>
    </lineage>
</organism>
<evidence type="ECO:0000313" key="1">
    <source>
        <dbReference type="EMBL" id="KWX02904.1"/>
    </source>
</evidence>